<evidence type="ECO:0000259" key="4">
    <source>
        <dbReference type="PROSITE" id="PS51071"/>
    </source>
</evidence>
<feature type="domain" description="SIS" evidence="5">
    <location>
        <begin position="120"/>
        <end position="260"/>
    </location>
</feature>
<dbReference type="Gene3D" id="1.10.10.10">
    <property type="entry name" value="Winged helix-like DNA-binding domain superfamily/Winged helix DNA-binding domain"/>
    <property type="match status" value="1"/>
</dbReference>
<sequence>MDKQVLRNIERLKEDMFLAERKVADFISSNPYEVVELNVSDLADKSGASDATVIRLCKRLGYKGFYQMKLALAEELGRYQMTGYSDPEENPKNAREVIQCLTRDLMHIADRLDNEKAEECAEMICNSKRVFVVAAGNTIPVAMDFTFRLCRQGINASCGTIVEYGMATMVGGGEEDLLIAVSHSGSSKHVIQAVEIAKKKKIPTVAVTSSKSNPLARRAKITLLTAVERPLFGEYGSATHIYDQAVLDSLLYLVAQKRKLDEDIEMIEALLAEYKI</sequence>
<dbReference type="InterPro" id="IPR035472">
    <property type="entry name" value="RpiR-like_SIS"/>
</dbReference>
<dbReference type="RefSeq" id="WP_349144436.1">
    <property type="nucleotide sequence ID" value="NZ_JBBMFC010000013.1"/>
</dbReference>
<organism evidence="6 7">
    <name type="scientific">Hominiventricola aquisgranensis</name>
    <dbReference type="NCBI Taxonomy" id="3133164"/>
    <lineage>
        <taxon>Bacteria</taxon>
        <taxon>Bacillati</taxon>
        <taxon>Bacillota</taxon>
        <taxon>Clostridia</taxon>
        <taxon>Lachnospirales</taxon>
        <taxon>Lachnospiraceae</taxon>
        <taxon>Hominiventricola</taxon>
    </lineage>
</organism>
<evidence type="ECO:0000313" key="6">
    <source>
        <dbReference type="EMBL" id="MEQ2578904.1"/>
    </source>
</evidence>
<dbReference type="InterPro" id="IPR001347">
    <property type="entry name" value="SIS_dom"/>
</dbReference>
<dbReference type="InterPro" id="IPR046348">
    <property type="entry name" value="SIS_dom_sf"/>
</dbReference>
<keyword evidence="7" id="KW-1185">Reference proteome</keyword>
<evidence type="ECO:0000256" key="3">
    <source>
        <dbReference type="ARBA" id="ARBA00023163"/>
    </source>
</evidence>
<dbReference type="InterPro" id="IPR000281">
    <property type="entry name" value="HTH_RpiR"/>
</dbReference>
<dbReference type="PANTHER" id="PTHR30514">
    <property type="entry name" value="GLUCOKINASE"/>
    <property type="match status" value="1"/>
</dbReference>
<dbReference type="PROSITE" id="PS51071">
    <property type="entry name" value="HTH_RPIR"/>
    <property type="match status" value="1"/>
</dbReference>
<evidence type="ECO:0000259" key="5">
    <source>
        <dbReference type="PROSITE" id="PS51464"/>
    </source>
</evidence>
<dbReference type="Pfam" id="PF01380">
    <property type="entry name" value="SIS"/>
    <property type="match status" value="1"/>
</dbReference>
<feature type="domain" description="HTH rpiR-type" evidence="4">
    <location>
        <begin position="3"/>
        <end position="79"/>
    </location>
</feature>
<evidence type="ECO:0000256" key="2">
    <source>
        <dbReference type="ARBA" id="ARBA00023125"/>
    </source>
</evidence>
<dbReference type="PROSITE" id="PS51464">
    <property type="entry name" value="SIS"/>
    <property type="match status" value="1"/>
</dbReference>
<accession>A0ABV1I160</accession>
<gene>
    <name evidence="6" type="ORF">WMO62_08635</name>
</gene>
<proteinExistence type="predicted"/>
<evidence type="ECO:0000256" key="1">
    <source>
        <dbReference type="ARBA" id="ARBA00023015"/>
    </source>
</evidence>
<keyword evidence="2" id="KW-0238">DNA-binding</keyword>
<name>A0ABV1I160_9FIRM</name>
<keyword evidence="3" id="KW-0804">Transcription</keyword>
<dbReference type="EMBL" id="JBBMFC010000013">
    <property type="protein sequence ID" value="MEQ2578904.1"/>
    <property type="molecule type" value="Genomic_DNA"/>
</dbReference>
<dbReference type="InterPro" id="IPR009057">
    <property type="entry name" value="Homeodomain-like_sf"/>
</dbReference>
<dbReference type="SUPFAM" id="SSF53697">
    <property type="entry name" value="SIS domain"/>
    <property type="match status" value="1"/>
</dbReference>
<protein>
    <submittedName>
        <fullName evidence="6">MurR/RpiR family transcriptional regulator</fullName>
    </submittedName>
</protein>
<reference evidence="6 7" key="1">
    <citation type="submission" date="2024-03" db="EMBL/GenBank/DDBJ databases">
        <title>Human intestinal bacterial collection.</title>
        <authorList>
            <person name="Pauvert C."/>
            <person name="Hitch T.C.A."/>
            <person name="Clavel T."/>
        </authorList>
    </citation>
    <scope>NUCLEOTIDE SEQUENCE [LARGE SCALE GENOMIC DNA]</scope>
    <source>
        <strain evidence="6 7">CLA-AA-H78B</strain>
    </source>
</reference>
<keyword evidence="1" id="KW-0805">Transcription regulation</keyword>
<dbReference type="SUPFAM" id="SSF46689">
    <property type="entry name" value="Homeodomain-like"/>
    <property type="match status" value="1"/>
</dbReference>
<dbReference type="InterPro" id="IPR036388">
    <property type="entry name" value="WH-like_DNA-bd_sf"/>
</dbReference>
<dbReference type="PANTHER" id="PTHR30514:SF1">
    <property type="entry name" value="HTH-TYPE TRANSCRIPTIONAL REGULATOR HEXR-RELATED"/>
    <property type="match status" value="1"/>
</dbReference>
<evidence type="ECO:0000313" key="7">
    <source>
        <dbReference type="Proteomes" id="UP001470288"/>
    </source>
</evidence>
<dbReference type="CDD" id="cd05013">
    <property type="entry name" value="SIS_RpiR"/>
    <property type="match status" value="1"/>
</dbReference>
<dbReference type="Proteomes" id="UP001470288">
    <property type="component" value="Unassembled WGS sequence"/>
</dbReference>
<comment type="caution">
    <text evidence="6">The sequence shown here is derived from an EMBL/GenBank/DDBJ whole genome shotgun (WGS) entry which is preliminary data.</text>
</comment>
<dbReference type="Gene3D" id="3.40.50.10490">
    <property type="entry name" value="Glucose-6-phosphate isomerase like protein, domain 1"/>
    <property type="match status" value="1"/>
</dbReference>
<dbReference type="Pfam" id="PF01418">
    <property type="entry name" value="HTH_6"/>
    <property type="match status" value="1"/>
</dbReference>
<dbReference type="InterPro" id="IPR047640">
    <property type="entry name" value="RpiR-like"/>
</dbReference>